<organism evidence="1 2">
    <name type="scientific">Aristaeella hokkaidonensis</name>
    <dbReference type="NCBI Taxonomy" id="3046382"/>
    <lineage>
        <taxon>Bacteria</taxon>
        <taxon>Bacillati</taxon>
        <taxon>Bacillota</taxon>
        <taxon>Clostridia</taxon>
        <taxon>Eubacteriales</taxon>
        <taxon>Aristaeellaceae</taxon>
        <taxon>Aristaeella</taxon>
    </lineage>
</organism>
<sequence>MEQNVAIEISHISKNYHTYAKEFDRFREAVSLTRKSYHKNFTALKDVNLTVYKGECVGIIGTNGSGKSTLLKIITGVLNPSGGEVHLEGHVSSLLELGAGFNPNYTGMENIYLNGRIMGFTEEEMEKRVPLIEEFAGIGDFIRQPVKNYSSGMFARLAFAVAINVDPDILIVDEALSVGDIFFQTKCYHKFDEFRKAGKTILFVSHDLSSIIKYCDRCMLLNRGEQVAVGNCKDVVDLYRKLMVENYQEERKLSQTVAGNADSDVPEAGTVEKWPRDKIWKTSMTQNPGVQEYGDKRAEILDYGLMNERGEITSMITKGETFTVLYRFRLNEQIENPIFAFTIRDMKGSELCGTNTMYEDQTIEKAQAGLTGVVRFTQRMTLQGGQYMLALGLTGFIDGELHAYHRLYDVCDVEVLSDRNTVGIFDMESKIEYDDVMVIREEK</sequence>
<accession>A0AC61N4W3</accession>
<dbReference type="Proteomes" id="UP000682782">
    <property type="component" value="Chromosome"/>
</dbReference>
<keyword evidence="1" id="KW-0067">ATP-binding</keyword>
<gene>
    <name evidence="1" type="ORF">JYE49_12665</name>
</gene>
<proteinExistence type="predicted"/>
<reference evidence="1" key="1">
    <citation type="submission" date="2021-01" db="EMBL/GenBank/DDBJ databases">
        <title>Complete genome sequence of Clostridiales bacterium R-7.</title>
        <authorList>
            <person name="Mahoney-Kurpe S.C."/>
            <person name="Palevich N."/>
            <person name="Koike S."/>
            <person name="Moon C.D."/>
            <person name="Attwood G.T."/>
        </authorList>
    </citation>
    <scope>NUCLEOTIDE SEQUENCE</scope>
    <source>
        <strain evidence="1">R-7</strain>
    </source>
</reference>
<protein>
    <submittedName>
        <fullName evidence="1">ABC transporter ATP-binding protein</fullName>
    </submittedName>
</protein>
<keyword evidence="2" id="KW-1185">Reference proteome</keyword>
<keyword evidence="1" id="KW-0547">Nucleotide-binding</keyword>
<evidence type="ECO:0000313" key="1">
    <source>
        <dbReference type="EMBL" id="QUC66691.1"/>
    </source>
</evidence>
<name>A0AC61N4W3_9FIRM</name>
<dbReference type="EMBL" id="CP068393">
    <property type="protein sequence ID" value="QUC66691.1"/>
    <property type="molecule type" value="Genomic_DNA"/>
</dbReference>
<evidence type="ECO:0000313" key="2">
    <source>
        <dbReference type="Proteomes" id="UP000682782"/>
    </source>
</evidence>